<organism evidence="2 3">
    <name type="scientific">Pogonomyrmex barbatus</name>
    <name type="common">red harvester ant</name>
    <dbReference type="NCBI Taxonomy" id="144034"/>
    <lineage>
        <taxon>Eukaryota</taxon>
        <taxon>Metazoa</taxon>
        <taxon>Ecdysozoa</taxon>
        <taxon>Arthropoda</taxon>
        <taxon>Hexapoda</taxon>
        <taxon>Insecta</taxon>
        <taxon>Pterygota</taxon>
        <taxon>Neoptera</taxon>
        <taxon>Endopterygota</taxon>
        <taxon>Hymenoptera</taxon>
        <taxon>Apocrita</taxon>
        <taxon>Aculeata</taxon>
        <taxon>Formicoidea</taxon>
        <taxon>Formicidae</taxon>
        <taxon>Myrmicinae</taxon>
        <taxon>Pogonomyrmex</taxon>
    </lineage>
</organism>
<dbReference type="AlphaFoldDB" id="A0A8N1S668"/>
<evidence type="ECO:0000313" key="2">
    <source>
        <dbReference type="Proteomes" id="UP000504615"/>
    </source>
</evidence>
<protein>
    <submittedName>
        <fullName evidence="3">Uncharacterized protein LOC112552484</fullName>
    </submittedName>
</protein>
<dbReference type="RefSeq" id="XP_025073602.1">
    <property type="nucleotide sequence ID" value="XM_025217817.1"/>
</dbReference>
<evidence type="ECO:0000256" key="1">
    <source>
        <dbReference type="SAM" id="MobiDB-lite"/>
    </source>
</evidence>
<feature type="region of interest" description="Disordered" evidence="1">
    <location>
        <begin position="1"/>
        <end position="24"/>
    </location>
</feature>
<dbReference type="OrthoDB" id="7604839at2759"/>
<evidence type="ECO:0000313" key="3">
    <source>
        <dbReference type="RefSeq" id="XP_025073602.1"/>
    </source>
</evidence>
<accession>A0A8N1S668</accession>
<reference evidence="3" key="1">
    <citation type="submission" date="2025-08" db="UniProtKB">
        <authorList>
            <consortium name="RefSeq"/>
        </authorList>
    </citation>
    <scope>IDENTIFICATION</scope>
</reference>
<gene>
    <name evidence="3" type="primary">LOC112552484</name>
</gene>
<dbReference type="Proteomes" id="UP000504615">
    <property type="component" value="Unplaced"/>
</dbReference>
<dbReference type="GeneID" id="112552484"/>
<name>A0A8N1S668_9HYME</name>
<keyword evidence="2" id="KW-1185">Reference proteome</keyword>
<sequence>MTSTTSTSFGSEMTETVSNSMNTEEVSDVDFTDILQRGTIVAVAPMELAFSAQLGVNRDMIIGSEKEVIMTIIYM</sequence>
<proteinExistence type="predicted"/>